<dbReference type="AlphaFoldDB" id="A0A6M0JU64"/>
<comment type="caution">
    <text evidence="1">The sequence shown here is derived from an EMBL/GenBank/DDBJ whole genome shotgun (WGS) entry which is preliminary data.</text>
</comment>
<sequence>MYKLVALARALLNRYPRLVWIVFEVASKIPGVGGYLERRWNIRLLRQIRSRPVGYRLPLSSDPRRLSSEAQVILEALER</sequence>
<dbReference type="RefSeq" id="WP_164451159.1">
    <property type="nucleotide sequence ID" value="NZ_JAAIJQ010000008.1"/>
</dbReference>
<name>A0A6M0JU64_9GAMM</name>
<protein>
    <submittedName>
        <fullName evidence="1">Uncharacterized protein</fullName>
    </submittedName>
</protein>
<gene>
    <name evidence="1" type="ORF">G3446_04205</name>
</gene>
<reference evidence="1 2" key="1">
    <citation type="submission" date="2020-02" db="EMBL/GenBank/DDBJ databases">
        <title>Genome sequences of Thiorhodococcus mannitoliphagus and Thiorhodococcus minor, purple sulfur photosynthetic bacteria in the gammaproteobacterial family, Chromatiaceae.</title>
        <authorList>
            <person name="Aviles F.A."/>
            <person name="Meyer T.E."/>
            <person name="Kyndt J.A."/>
        </authorList>
    </citation>
    <scope>NUCLEOTIDE SEQUENCE [LARGE SCALE GENOMIC DNA]</scope>
    <source>
        <strain evidence="1 2">DSM 11518</strain>
    </source>
</reference>
<evidence type="ECO:0000313" key="1">
    <source>
        <dbReference type="EMBL" id="NEV61110.1"/>
    </source>
</evidence>
<dbReference type="Proteomes" id="UP000483379">
    <property type="component" value="Unassembled WGS sequence"/>
</dbReference>
<organism evidence="1 2">
    <name type="scientific">Thiorhodococcus minor</name>
    <dbReference type="NCBI Taxonomy" id="57489"/>
    <lineage>
        <taxon>Bacteria</taxon>
        <taxon>Pseudomonadati</taxon>
        <taxon>Pseudomonadota</taxon>
        <taxon>Gammaproteobacteria</taxon>
        <taxon>Chromatiales</taxon>
        <taxon>Chromatiaceae</taxon>
        <taxon>Thiorhodococcus</taxon>
    </lineage>
</organism>
<keyword evidence="2" id="KW-1185">Reference proteome</keyword>
<evidence type="ECO:0000313" key="2">
    <source>
        <dbReference type="Proteomes" id="UP000483379"/>
    </source>
</evidence>
<dbReference type="EMBL" id="JAAIJQ010000008">
    <property type="protein sequence ID" value="NEV61110.1"/>
    <property type="molecule type" value="Genomic_DNA"/>
</dbReference>
<accession>A0A6M0JU64</accession>
<proteinExistence type="predicted"/>